<dbReference type="RefSeq" id="WP_198574726.1">
    <property type="nucleotide sequence ID" value="NZ_JADWOX010000002.1"/>
</dbReference>
<accession>A0ABS0SVW7</accession>
<protein>
    <submittedName>
        <fullName evidence="1">Uncharacterized protein</fullName>
    </submittedName>
</protein>
<gene>
    <name evidence="1" type="ORF">I4Q42_03750</name>
</gene>
<comment type="caution">
    <text evidence="1">The sequence shown here is derived from an EMBL/GenBank/DDBJ whole genome shotgun (WGS) entry which is preliminary data.</text>
</comment>
<dbReference type="Proteomes" id="UP000639859">
    <property type="component" value="Unassembled WGS sequence"/>
</dbReference>
<proteinExistence type="predicted"/>
<organism evidence="1 2">
    <name type="scientific">Caulobacter hibisci</name>
    <dbReference type="NCBI Taxonomy" id="2035993"/>
    <lineage>
        <taxon>Bacteria</taxon>
        <taxon>Pseudomonadati</taxon>
        <taxon>Pseudomonadota</taxon>
        <taxon>Alphaproteobacteria</taxon>
        <taxon>Caulobacterales</taxon>
        <taxon>Caulobacteraceae</taxon>
        <taxon>Caulobacter</taxon>
    </lineage>
</organism>
<name>A0ABS0SVW7_9CAUL</name>
<dbReference type="EMBL" id="JADWOX010000002">
    <property type="protein sequence ID" value="MBI1682777.1"/>
    <property type="molecule type" value="Genomic_DNA"/>
</dbReference>
<keyword evidence="2" id="KW-1185">Reference proteome</keyword>
<evidence type="ECO:0000313" key="2">
    <source>
        <dbReference type="Proteomes" id="UP000639859"/>
    </source>
</evidence>
<evidence type="ECO:0000313" key="1">
    <source>
        <dbReference type="EMBL" id="MBI1682777.1"/>
    </source>
</evidence>
<sequence length="236" mass="25120">MASALMISALLAATAPGSSSQEPPPLWSGRAGFVSTTLILPKSGELHQGDVLVKKVARPSRSARLVETYSLGEGLVIPAGAPFFAYFFPVLQGVGSSPLPERRDNDLTWCAAATTPPHACFRWNGVGRVEYSPATDDPIQDRSPLVRGWIAAPEPKLVEEKASIDPGEELMVVKSIEPTGVTVTTIRTQGAIEKSSDRTYFWGQSIWLGDLGTMTLTAVKDAKGKLTGATGSLTPR</sequence>
<reference evidence="1 2" key="1">
    <citation type="submission" date="2020-11" db="EMBL/GenBank/DDBJ databases">
        <title>genome sequence of strain KACC 18849.</title>
        <authorList>
            <person name="Gao J."/>
            <person name="Zhang X."/>
        </authorList>
    </citation>
    <scope>NUCLEOTIDE SEQUENCE [LARGE SCALE GENOMIC DNA]</scope>
    <source>
        <strain evidence="1 2">KACC 18849</strain>
    </source>
</reference>